<evidence type="ECO:0000313" key="11">
    <source>
        <dbReference type="Proteomes" id="UP000664303"/>
    </source>
</evidence>
<dbReference type="EMBL" id="JAFKCZ010000004">
    <property type="protein sequence ID" value="MBN7796098.1"/>
    <property type="molecule type" value="Genomic_DNA"/>
</dbReference>
<comment type="caution">
    <text evidence="10">The sequence shown here is derived from an EMBL/GenBank/DDBJ whole genome shotgun (WGS) entry which is preliminary data.</text>
</comment>
<keyword evidence="8" id="KW-0472">Membrane</keyword>
<dbReference type="GO" id="GO:0020037">
    <property type="term" value="F:heme binding"/>
    <property type="evidence" value="ECO:0007669"/>
    <property type="project" value="InterPro"/>
</dbReference>
<keyword evidence="8" id="KW-0812">Transmembrane</keyword>
<keyword evidence="2 6" id="KW-0349">Heme</keyword>
<organism evidence="10 11">
    <name type="scientific">Parahaliea mediterranea</name>
    <dbReference type="NCBI Taxonomy" id="651086"/>
    <lineage>
        <taxon>Bacteria</taxon>
        <taxon>Pseudomonadati</taxon>
        <taxon>Pseudomonadota</taxon>
        <taxon>Gammaproteobacteria</taxon>
        <taxon>Cellvibrionales</taxon>
        <taxon>Halieaceae</taxon>
        <taxon>Parahaliea</taxon>
    </lineage>
</organism>
<evidence type="ECO:0000256" key="2">
    <source>
        <dbReference type="ARBA" id="ARBA00022617"/>
    </source>
</evidence>
<evidence type="ECO:0000313" key="10">
    <source>
        <dbReference type="EMBL" id="MBN7796098.1"/>
    </source>
</evidence>
<sequence>MIDPRNDDARGREKPEPHEQNGGIPRYLQLMVVVLVCWGFTYIMFSPYQRQLDFVPSAVAAEAGADGEQLYNNNCASCHQASGAGIPGVFPPLARSEWVTGDERLVVQILLRGLSGEISVAGVTYNGMMPPFGNSLGDAEIAALASYIRGAWSNDAGAVNVSAVTAERAAQSERTTPWSVGELQSLFGDG</sequence>
<evidence type="ECO:0000256" key="7">
    <source>
        <dbReference type="SAM" id="MobiDB-lite"/>
    </source>
</evidence>
<proteinExistence type="predicted"/>
<dbReference type="InterPro" id="IPR036909">
    <property type="entry name" value="Cyt_c-like_dom_sf"/>
</dbReference>
<evidence type="ECO:0000256" key="6">
    <source>
        <dbReference type="PROSITE-ProRule" id="PRU00433"/>
    </source>
</evidence>
<dbReference type="InterPro" id="IPR008168">
    <property type="entry name" value="Cyt_C_IC"/>
</dbReference>
<keyword evidence="5 6" id="KW-0408">Iron</keyword>
<keyword evidence="3 6" id="KW-0479">Metal-binding</keyword>
<dbReference type="SUPFAM" id="SSF46626">
    <property type="entry name" value="Cytochrome c"/>
    <property type="match status" value="1"/>
</dbReference>
<dbReference type="Gene3D" id="1.10.760.10">
    <property type="entry name" value="Cytochrome c-like domain"/>
    <property type="match status" value="1"/>
</dbReference>
<protein>
    <submittedName>
        <fullName evidence="10">Cytochrome c</fullName>
    </submittedName>
</protein>
<evidence type="ECO:0000256" key="5">
    <source>
        <dbReference type="ARBA" id="ARBA00023004"/>
    </source>
</evidence>
<reference evidence="10" key="1">
    <citation type="submission" date="2021-02" db="EMBL/GenBank/DDBJ databases">
        <title>PHA producing bacteria isolated from coastal sediment in Guangdong, Shenzhen.</title>
        <authorList>
            <person name="Zheng W."/>
            <person name="Yu S."/>
            <person name="Huang Y."/>
        </authorList>
    </citation>
    <scope>NUCLEOTIDE SEQUENCE</scope>
    <source>
        <strain evidence="10">TN14-10</strain>
    </source>
</reference>
<dbReference type="Proteomes" id="UP000664303">
    <property type="component" value="Unassembled WGS sequence"/>
</dbReference>
<dbReference type="Pfam" id="PF00034">
    <property type="entry name" value="Cytochrom_C"/>
    <property type="match status" value="1"/>
</dbReference>
<feature type="transmembrane region" description="Helical" evidence="8">
    <location>
        <begin position="27"/>
        <end position="45"/>
    </location>
</feature>
<feature type="compositionally biased region" description="Basic and acidic residues" evidence="7">
    <location>
        <begin position="1"/>
        <end position="19"/>
    </location>
</feature>
<dbReference type="InterPro" id="IPR009056">
    <property type="entry name" value="Cyt_c-like_dom"/>
</dbReference>
<feature type="domain" description="Cytochrome c" evidence="9">
    <location>
        <begin position="62"/>
        <end position="152"/>
    </location>
</feature>
<dbReference type="AlphaFoldDB" id="A0A939ILL4"/>
<dbReference type="PRINTS" id="PR00605">
    <property type="entry name" value="CYTCHROMECIC"/>
</dbReference>
<dbReference type="PROSITE" id="PS51007">
    <property type="entry name" value="CYTC"/>
    <property type="match status" value="1"/>
</dbReference>
<evidence type="ECO:0000256" key="4">
    <source>
        <dbReference type="ARBA" id="ARBA00022982"/>
    </source>
</evidence>
<dbReference type="GO" id="GO:0005506">
    <property type="term" value="F:iron ion binding"/>
    <property type="evidence" value="ECO:0007669"/>
    <property type="project" value="InterPro"/>
</dbReference>
<evidence type="ECO:0000259" key="9">
    <source>
        <dbReference type="PROSITE" id="PS51007"/>
    </source>
</evidence>
<dbReference type="InterPro" id="IPR051459">
    <property type="entry name" value="Cytochrome_c-type_DH"/>
</dbReference>
<dbReference type="GO" id="GO:0009055">
    <property type="term" value="F:electron transfer activity"/>
    <property type="evidence" value="ECO:0007669"/>
    <property type="project" value="InterPro"/>
</dbReference>
<keyword evidence="11" id="KW-1185">Reference proteome</keyword>
<evidence type="ECO:0000256" key="8">
    <source>
        <dbReference type="SAM" id="Phobius"/>
    </source>
</evidence>
<keyword evidence="1" id="KW-0813">Transport</keyword>
<keyword evidence="4" id="KW-0249">Electron transport</keyword>
<feature type="region of interest" description="Disordered" evidence="7">
    <location>
        <begin position="1"/>
        <end position="21"/>
    </location>
</feature>
<dbReference type="PANTHER" id="PTHR35008">
    <property type="entry name" value="BLL4482 PROTEIN-RELATED"/>
    <property type="match status" value="1"/>
</dbReference>
<evidence type="ECO:0000256" key="1">
    <source>
        <dbReference type="ARBA" id="ARBA00022448"/>
    </source>
</evidence>
<dbReference type="PANTHER" id="PTHR35008:SF4">
    <property type="entry name" value="BLL4482 PROTEIN"/>
    <property type="match status" value="1"/>
</dbReference>
<gene>
    <name evidence="10" type="ORF">JYP50_05840</name>
</gene>
<evidence type="ECO:0000256" key="3">
    <source>
        <dbReference type="ARBA" id="ARBA00022723"/>
    </source>
</evidence>
<keyword evidence="8" id="KW-1133">Transmembrane helix</keyword>
<accession>A0A939ILL4</accession>
<name>A0A939ILL4_9GAMM</name>
<dbReference type="RefSeq" id="WP_206559545.1">
    <property type="nucleotide sequence ID" value="NZ_JAFKCZ010000004.1"/>
</dbReference>